<comment type="caution">
    <text evidence="1">The sequence shown here is derived from an EMBL/GenBank/DDBJ whole genome shotgun (WGS) entry which is preliminary data.</text>
</comment>
<evidence type="ECO:0000313" key="2">
    <source>
        <dbReference type="Proteomes" id="UP000028534"/>
    </source>
</evidence>
<sequence>MVALDPLERLDAQMADVSDVYVGAGWDSDRYIAGVEAGLRSVICLPFVVSAKVEETGIPDTVVGEMISGQCVAHSEGYWLVYQPETDRFLCFWGTDVDKLGAHGIFGSPLGCWSA</sequence>
<dbReference type="RefSeq" id="WP_155276440.1">
    <property type="nucleotide sequence ID" value="NZ_JGVR01000021.1"/>
</dbReference>
<reference evidence="1 2" key="1">
    <citation type="submission" date="2014-03" db="EMBL/GenBank/DDBJ databases">
        <title>Genome sequence of Sphingobium yanoikuyae B1.</title>
        <authorList>
            <person name="Gan H.M."/>
            <person name="Gan H.Y."/>
            <person name="Savka M.A."/>
        </authorList>
    </citation>
    <scope>NUCLEOTIDE SEQUENCE [LARGE SCALE GENOMIC DNA]</scope>
    <source>
        <strain evidence="1 2">B1</strain>
    </source>
</reference>
<protein>
    <submittedName>
        <fullName evidence="1">Uncharacterized protein</fullName>
    </submittedName>
</protein>
<accession>A0A084EI22</accession>
<dbReference type="EMBL" id="JGVR01000021">
    <property type="protein sequence ID" value="KEZ17614.1"/>
    <property type="molecule type" value="Genomic_DNA"/>
</dbReference>
<name>A0A084EI22_SPHYA</name>
<dbReference type="Proteomes" id="UP000028534">
    <property type="component" value="Unassembled WGS sequence"/>
</dbReference>
<gene>
    <name evidence="1" type="ORF">CP98_03361</name>
</gene>
<organism evidence="1 2">
    <name type="scientific">Sphingobium yanoikuyae</name>
    <name type="common">Sphingomonas yanoikuyae</name>
    <dbReference type="NCBI Taxonomy" id="13690"/>
    <lineage>
        <taxon>Bacteria</taxon>
        <taxon>Pseudomonadati</taxon>
        <taxon>Pseudomonadota</taxon>
        <taxon>Alphaproteobacteria</taxon>
        <taxon>Sphingomonadales</taxon>
        <taxon>Sphingomonadaceae</taxon>
        <taxon>Sphingobium</taxon>
    </lineage>
</organism>
<dbReference type="AlphaFoldDB" id="A0A084EI22"/>
<dbReference type="PATRIC" id="fig|13690.10.peg.3442"/>
<evidence type="ECO:0000313" key="1">
    <source>
        <dbReference type="EMBL" id="KEZ17614.1"/>
    </source>
</evidence>
<proteinExistence type="predicted"/>